<protein>
    <recommendedName>
        <fullName evidence="3 15">DNA ligase</fullName>
        <ecNumber evidence="2 15">6.5.1.2</ecNumber>
    </recommendedName>
    <alternativeName>
        <fullName evidence="15">Polydeoxyribonucleotide synthase [NAD(+)]</fullName>
    </alternativeName>
</protein>
<evidence type="ECO:0000256" key="12">
    <source>
        <dbReference type="ARBA" id="ARBA00023211"/>
    </source>
</evidence>
<name>A0A0M2SN21_9STAP</name>
<comment type="cofactor">
    <cofactor evidence="15">
        <name>Mg(2+)</name>
        <dbReference type="ChEBI" id="CHEBI:18420"/>
    </cofactor>
    <cofactor evidence="15">
        <name>Mn(2+)</name>
        <dbReference type="ChEBI" id="CHEBI:29035"/>
    </cofactor>
</comment>
<keyword evidence="10 15" id="KW-0520">NAD</keyword>
<dbReference type="InterPro" id="IPR013839">
    <property type="entry name" value="DNAligase_adenylation"/>
</dbReference>
<evidence type="ECO:0000256" key="11">
    <source>
        <dbReference type="ARBA" id="ARBA00023204"/>
    </source>
</evidence>
<dbReference type="Gene3D" id="2.40.50.140">
    <property type="entry name" value="Nucleic acid-binding proteins"/>
    <property type="match status" value="1"/>
</dbReference>
<dbReference type="GO" id="GO:0005829">
    <property type="term" value="C:cytosol"/>
    <property type="evidence" value="ECO:0007669"/>
    <property type="project" value="TreeGrafter"/>
</dbReference>
<dbReference type="AlphaFoldDB" id="A0A0M2SN21"/>
<comment type="similarity">
    <text evidence="14 15">Belongs to the NAD-dependent DNA ligase family. LigA subfamily.</text>
</comment>
<dbReference type="NCBIfam" id="NF005932">
    <property type="entry name" value="PRK07956.1"/>
    <property type="match status" value="1"/>
</dbReference>
<evidence type="ECO:0000256" key="8">
    <source>
        <dbReference type="ARBA" id="ARBA00022833"/>
    </source>
</evidence>
<dbReference type="GO" id="GO:0003677">
    <property type="term" value="F:DNA binding"/>
    <property type="evidence" value="ECO:0007669"/>
    <property type="project" value="InterPro"/>
</dbReference>
<dbReference type="InterPro" id="IPR041663">
    <property type="entry name" value="DisA/LigA_HHH"/>
</dbReference>
<evidence type="ECO:0000256" key="10">
    <source>
        <dbReference type="ARBA" id="ARBA00023027"/>
    </source>
</evidence>
<dbReference type="InterPro" id="IPR033136">
    <property type="entry name" value="DNA_ligase_CS"/>
</dbReference>
<comment type="function">
    <text evidence="1 15">DNA ligase that catalyzes the formation of phosphodiester linkages between 5'-phosphoryl and 3'-hydroxyl groups in double-stranded DNA using NAD as a coenzyme and as the energy source for the reaction. It is essential for DNA replication and repair of damaged DNA.</text>
</comment>
<dbReference type="Pfam" id="PF00533">
    <property type="entry name" value="BRCT"/>
    <property type="match status" value="1"/>
</dbReference>
<dbReference type="InterPro" id="IPR004149">
    <property type="entry name" value="Znf_DNAligase_C4"/>
</dbReference>
<dbReference type="GO" id="GO:0006260">
    <property type="term" value="P:DNA replication"/>
    <property type="evidence" value="ECO:0007669"/>
    <property type="project" value="UniProtKB-KW"/>
</dbReference>
<dbReference type="Gene3D" id="1.10.287.610">
    <property type="entry name" value="Helix hairpin bin"/>
    <property type="match status" value="1"/>
</dbReference>
<dbReference type="PATRIC" id="fig|1432562.3.peg.1644"/>
<evidence type="ECO:0000256" key="16">
    <source>
        <dbReference type="RuleBase" id="RU000618"/>
    </source>
</evidence>
<dbReference type="CDD" id="cd00114">
    <property type="entry name" value="LIGANc"/>
    <property type="match status" value="1"/>
</dbReference>
<dbReference type="GO" id="GO:0003911">
    <property type="term" value="F:DNA ligase (NAD+) activity"/>
    <property type="evidence" value="ECO:0007669"/>
    <property type="project" value="UniProtKB-UniRule"/>
</dbReference>
<dbReference type="Proteomes" id="UP000034287">
    <property type="component" value="Unassembled WGS sequence"/>
</dbReference>
<dbReference type="Gene3D" id="1.10.150.20">
    <property type="entry name" value="5' to 3' exonuclease, C-terminal subdomain"/>
    <property type="match status" value="2"/>
</dbReference>
<comment type="catalytic activity">
    <reaction evidence="13 15 16">
        <text>NAD(+) + (deoxyribonucleotide)n-3'-hydroxyl + 5'-phospho-(deoxyribonucleotide)m = (deoxyribonucleotide)n+m + AMP + beta-nicotinamide D-nucleotide.</text>
        <dbReference type="EC" id="6.5.1.2"/>
    </reaction>
</comment>
<evidence type="ECO:0000256" key="9">
    <source>
        <dbReference type="ARBA" id="ARBA00022842"/>
    </source>
</evidence>
<dbReference type="InterPro" id="IPR036420">
    <property type="entry name" value="BRCT_dom_sf"/>
</dbReference>
<dbReference type="PROSITE" id="PS01055">
    <property type="entry name" value="DNA_LIGASE_N1"/>
    <property type="match status" value="1"/>
</dbReference>
<dbReference type="InterPro" id="IPR001357">
    <property type="entry name" value="BRCT_dom"/>
</dbReference>
<dbReference type="Gene3D" id="6.20.10.30">
    <property type="match status" value="1"/>
</dbReference>
<keyword evidence="12 15" id="KW-0464">Manganese</keyword>
<keyword evidence="11 15" id="KW-0234">DNA repair</keyword>
<dbReference type="SMART" id="SM00532">
    <property type="entry name" value="LIGANc"/>
    <property type="match status" value="1"/>
</dbReference>
<dbReference type="FunFam" id="2.40.50.140:FF:000012">
    <property type="entry name" value="DNA ligase"/>
    <property type="match status" value="1"/>
</dbReference>
<dbReference type="EC" id="6.5.1.2" evidence="2 15"/>
<dbReference type="InterPro" id="IPR018239">
    <property type="entry name" value="DNA_ligase_AS"/>
</dbReference>
<dbReference type="FunFam" id="1.10.150.20:FF:000007">
    <property type="entry name" value="DNA ligase"/>
    <property type="match status" value="1"/>
</dbReference>
<dbReference type="PIRSF" id="PIRSF001604">
    <property type="entry name" value="LigA"/>
    <property type="match status" value="1"/>
</dbReference>
<dbReference type="SUPFAM" id="SSF47781">
    <property type="entry name" value="RuvA domain 2-like"/>
    <property type="match status" value="1"/>
</dbReference>
<evidence type="ECO:0000256" key="7">
    <source>
        <dbReference type="ARBA" id="ARBA00022763"/>
    </source>
</evidence>
<feature type="domain" description="BRCT" evidence="17">
    <location>
        <begin position="578"/>
        <end position="656"/>
    </location>
</feature>
<dbReference type="PANTHER" id="PTHR23389:SF9">
    <property type="entry name" value="DNA LIGASE"/>
    <property type="match status" value="1"/>
</dbReference>
<dbReference type="SUPFAM" id="SSF52113">
    <property type="entry name" value="BRCT domain"/>
    <property type="match status" value="1"/>
</dbReference>
<evidence type="ECO:0000256" key="1">
    <source>
        <dbReference type="ARBA" id="ARBA00004067"/>
    </source>
</evidence>
<evidence type="ECO:0000256" key="3">
    <source>
        <dbReference type="ARBA" id="ARBA00013308"/>
    </source>
</evidence>
<comment type="caution">
    <text evidence="18">The sequence shown here is derived from an EMBL/GenBank/DDBJ whole genome shotgun (WGS) entry which is preliminary data.</text>
</comment>
<keyword evidence="19" id="KW-1185">Reference proteome</keyword>
<dbReference type="HAMAP" id="MF_01588">
    <property type="entry name" value="DNA_ligase_A"/>
    <property type="match status" value="1"/>
</dbReference>
<keyword evidence="7 15" id="KW-0227">DNA damage</keyword>
<dbReference type="GO" id="GO:0046872">
    <property type="term" value="F:metal ion binding"/>
    <property type="evidence" value="ECO:0007669"/>
    <property type="project" value="UniProtKB-KW"/>
</dbReference>
<dbReference type="OrthoDB" id="9759736at2"/>
<feature type="binding site" evidence="15">
    <location>
        <position position="397"/>
    </location>
    <ligand>
        <name>Zn(2+)</name>
        <dbReference type="ChEBI" id="CHEBI:29105"/>
    </ligand>
</feature>
<dbReference type="NCBIfam" id="TIGR00575">
    <property type="entry name" value="dnlj"/>
    <property type="match status" value="1"/>
</dbReference>
<dbReference type="Pfam" id="PF03119">
    <property type="entry name" value="DNA_ligase_ZBD"/>
    <property type="match status" value="1"/>
</dbReference>
<feature type="binding site" evidence="15">
    <location>
        <position position="420"/>
    </location>
    <ligand>
        <name>Zn(2+)</name>
        <dbReference type="ChEBI" id="CHEBI:29105"/>
    </ligand>
</feature>
<dbReference type="SUPFAM" id="SSF50249">
    <property type="entry name" value="Nucleic acid-binding proteins"/>
    <property type="match status" value="1"/>
</dbReference>
<feature type="binding site" evidence="15">
    <location>
        <position position="400"/>
    </location>
    <ligand>
        <name>Zn(2+)</name>
        <dbReference type="ChEBI" id="CHEBI:29105"/>
    </ligand>
</feature>
<evidence type="ECO:0000256" key="4">
    <source>
        <dbReference type="ARBA" id="ARBA00022598"/>
    </source>
</evidence>
<dbReference type="InterPro" id="IPR013840">
    <property type="entry name" value="DNAligase_N"/>
</dbReference>
<evidence type="ECO:0000313" key="18">
    <source>
        <dbReference type="EMBL" id="KKK34277.1"/>
    </source>
</evidence>
<dbReference type="Pfam" id="PF01653">
    <property type="entry name" value="DNA_ligase_aden"/>
    <property type="match status" value="1"/>
</dbReference>
<dbReference type="Pfam" id="PF12826">
    <property type="entry name" value="HHH_2"/>
    <property type="match status" value="1"/>
</dbReference>
<dbReference type="InterPro" id="IPR012340">
    <property type="entry name" value="NA-bd_OB-fold"/>
</dbReference>
<dbReference type="PROSITE" id="PS01056">
    <property type="entry name" value="DNA_LIGASE_N2"/>
    <property type="match status" value="1"/>
</dbReference>
<accession>A0A0M2SN21</accession>
<dbReference type="Gene3D" id="3.30.470.30">
    <property type="entry name" value="DNA ligase/mRNA capping enzyme"/>
    <property type="match status" value="1"/>
</dbReference>
<dbReference type="SMART" id="SM00292">
    <property type="entry name" value="BRCT"/>
    <property type="match status" value="1"/>
</dbReference>
<dbReference type="FunFam" id="3.30.470.30:FF:000001">
    <property type="entry name" value="DNA ligase"/>
    <property type="match status" value="1"/>
</dbReference>
<feature type="binding site" evidence="15">
    <location>
        <position position="130"/>
    </location>
    <ligand>
        <name>NAD(+)</name>
        <dbReference type="ChEBI" id="CHEBI:57540"/>
    </ligand>
</feature>
<dbReference type="InterPro" id="IPR001679">
    <property type="entry name" value="DNA_ligase"/>
</dbReference>
<evidence type="ECO:0000259" key="17">
    <source>
        <dbReference type="PROSITE" id="PS50172"/>
    </source>
</evidence>
<gene>
    <name evidence="15 18" type="primary">ligA</name>
    <name evidence="18" type="ORF">WN59_08360</name>
</gene>
<feature type="binding site" evidence="15">
    <location>
        <position position="164"/>
    </location>
    <ligand>
        <name>NAD(+)</name>
        <dbReference type="ChEBI" id="CHEBI:57540"/>
    </ligand>
</feature>
<keyword evidence="4 15" id="KW-0436">Ligase</keyword>
<evidence type="ECO:0000256" key="13">
    <source>
        <dbReference type="ARBA" id="ARBA00034005"/>
    </source>
</evidence>
<feature type="binding site" evidence="15">
    <location>
        <position position="280"/>
    </location>
    <ligand>
        <name>NAD(+)</name>
        <dbReference type="ChEBI" id="CHEBI:57540"/>
    </ligand>
</feature>
<dbReference type="RefSeq" id="WP_046515642.1">
    <property type="nucleotide sequence ID" value="NZ_LAYZ01000023.1"/>
</dbReference>
<keyword evidence="5 15" id="KW-0235">DNA replication</keyword>
<feature type="binding site" evidence="15">
    <location>
        <begin position="29"/>
        <end position="33"/>
    </location>
    <ligand>
        <name>NAD(+)</name>
        <dbReference type="ChEBI" id="CHEBI:57540"/>
    </ligand>
</feature>
<dbReference type="Gene3D" id="3.40.50.10190">
    <property type="entry name" value="BRCT domain"/>
    <property type="match status" value="1"/>
</dbReference>
<keyword evidence="6 15" id="KW-0479">Metal-binding</keyword>
<dbReference type="Pfam" id="PF03120">
    <property type="entry name" value="OB_DNA_ligase"/>
    <property type="match status" value="1"/>
</dbReference>
<sequence length="656" mass="72746">MEEKIKELQDRLNRYNYEYHVLDTPSVPDSEYDRLLHELIALEEQYPASKTDTSPTVRVGGEVMSRFEKVAHDTPMLSLSNAFNAEELRAFDKRVRDMVGEVDYMCELKIDGLAVSLKYEAGRFVQGTTRGDGTVGENITSNLRTIKAIPLEIKNPLSFEVRGEAYMPKASFEKLNAEKEGKGEGLFQNPRNAAAGSLRQLDPKLAARRNLSVFLYSVNDLTELEAVSQSEAMDRLDQEGFKTNHERRLADDIEAVLEYIEYWTNHRNGLDYDIDGIVVKVNEISKQEQMGFTAKSPRWAIAYKFPAEEVVTDIIDIELTVGRTGVITPTAILTPVKVAGTTVARASLHNHEMIEQKDIRINDKVVIRKAGDIIPEVVRPILEERTDQKVYEAPTECPGCGHETVKLEDEVAIRCINPQCPAQLVEGMIHFVSRGAMNIDGLGEKVIRQLFDAGLVRDIGDIYALAYDDLIPLERMGDKKISNLLSAIEASKENPLRKLLVGLGIRFLGAKASELIAGEFGSMEEIMKQPAERFMEIPEIGEKIASSIVTYTENPDFAALIDKLAGSGVNMTEDKSEAGSSEFSGMTFVLTGRLEELTRTEAKEMIENAGGKVTGSVSGNTDVVVAGAEAGSKLEKAQSLGVAVWDENEFIEKLRQ</sequence>
<feature type="active site" description="N6-AMP-lysine intermediate" evidence="15">
    <location>
        <position position="109"/>
    </location>
</feature>
<keyword evidence="9 15" id="KW-0460">Magnesium</keyword>
<organism evidence="18 19">
    <name type="scientific">Salinicoccus sediminis</name>
    <dbReference type="NCBI Taxonomy" id="1432562"/>
    <lineage>
        <taxon>Bacteria</taxon>
        <taxon>Bacillati</taxon>
        <taxon>Bacillota</taxon>
        <taxon>Bacilli</taxon>
        <taxon>Bacillales</taxon>
        <taxon>Staphylococcaceae</taxon>
        <taxon>Salinicoccus</taxon>
    </lineage>
</organism>
<keyword evidence="8 15" id="KW-0862">Zinc</keyword>
<dbReference type="PANTHER" id="PTHR23389">
    <property type="entry name" value="CHROMOSOME TRANSMISSION FIDELITY FACTOR 18"/>
    <property type="match status" value="1"/>
</dbReference>
<dbReference type="EMBL" id="LAYZ01000023">
    <property type="protein sequence ID" value="KKK34277.1"/>
    <property type="molecule type" value="Genomic_DNA"/>
</dbReference>
<dbReference type="SMART" id="SM00278">
    <property type="entry name" value="HhH1"/>
    <property type="match status" value="3"/>
</dbReference>
<feature type="binding site" evidence="15">
    <location>
        <position position="415"/>
    </location>
    <ligand>
        <name>Zn(2+)</name>
        <dbReference type="ChEBI" id="CHEBI:29105"/>
    </ligand>
</feature>
<dbReference type="GO" id="GO:0006281">
    <property type="term" value="P:DNA repair"/>
    <property type="evidence" value="ECO:0007669"/>
    <property type="project" value="UniProtKB-KW"/>
</dbReference>
<evidence type="ECO:0000256" key="14">
    <source>
        <dbReference type="ARBA" id="ARBA00060881"/>
    </source>
</evidence>
<dbReference type="PROSITE" id="PS50172">
    <property type="entry name" value="BRCT"/>
    <property type="match status" value="1"/>
</dbReference>
<dbReference type="SUPFAM" id="SSF56091">
    <property type="entry name" value="DNA ligase/mRNA capping enzyme, catalytic domain"/>
    <property type="match status" value="1"/>
</dbReference>
<feature type="binding site" evidence="15">
    <location>
        <begin position="78"/>
        <end position="79"/>
    </location>
    <ligand>
        <name>NAD(+)</name>
        <dbReference type="ChEBI" id="CHEBI:57540"/>
    </ligand>
</feature>
<feature type="binding site" evidence="15">
    <location>
        <position position="304"/>
    </location>
    <ligand>
        <name>NAD(+)</name>
        <dbReference type="ChEBI" id="CHEBI:57540"/>
    </ligand>
</feature>
<reference evidence="18 19" key="1">
    <citation type="submission" date="2015-04" db="EMBL/GenBank/DDBJ databases">
        <title>Taxonomic description and genome sequence of Salinicoccus sediminis sp. nov., a novel hyper halotolerant bacterium isolated from marine sediment.</title>
        <authorList>
            <person name="Mathan Kumar R."/>
            <person name="Kaur G."/>
            <person name="Kumar N."/>
            <person name="Kumar A."/>
            <person name="Singh N.K."/>
            <person name="Kaur N."/>
            <person name="Mayilraj S."/>
        </authorList>
    </citation>
    <scope>NUCLEOTIDE SEQUENCE [LARGE SCALE GENOMIC DNA]</scope>
    <source>
        <strain evidence="18 19">SV-16</strain>
    </source>
</reference>
<dbReference type="InterPro" id="IPR004150">
    <property type="entry name" value="NAD_DNA_ligase_OB"/>
</dbReference>
<evidence type="ECO:0000256" key="5">
    <source>
        <dbReference type="ARBA" id="ARBA00022705"/>
    </source>
</evidence>
<proteinExistence type="inferred from homology"/>
<dbReference type="STRING" id="1432562.WN59_08360"/>
<evidence type="ECO:0000313" key="19">
    <source>
        <dbReference type="Proteomes" id="UP000034287"/>
    </source>
</evidence>
<dbReference type="InterPro" id="IPR003583">
    <property type="entry name" value="Hlx-hairpin-Hlx_DNA-bd_motif"/>
</dbReference>
<evidence type="ECO:0000256" key="15">
    <source>
        <dbReference type="HAMAP-Rule" id="MF_01588"/>
    </source>
</evidence>
<dbReference type="CDD" id="cd17748">
    <property type="entry name" value="BRCT_DNA_ligase_like"/>
    <property type="match status" value="1"/>
</dbReference>
<dbReference type="InterPro" id="IPR010994">
    <property type="entry name" value="RuvA_2-like"/>
</dbReference>
<feature type="binding site" evidence="15">
    <location>
        <position position="107"/>
    </location>
    <ligand>
        <name>NAD(+)</name>
        <dbReference type="ChEBI" id="CHEBI:57540"/>
    </ligand>
</feature>
<evidence type="ECO:0000256" key="6">
    <source>
        <dbReference type="ARBA" id="ARBA00022723"/>
    </source>
</evidence>
<evidence type="ECO:0000256" key="2">
    <source>
        <dbReference type="ARBA" id="ARBA00012722"/>
    </source>
</evidence>